<reference evidence="1" key="1">
    <citation type="submission" date="2019-05" db="EMBL/GenBank/DDBJ databases">
        <title>Revised genome assembly of Burkholderiaceae (previously Ralstonia) sp. PBA.</title>
        <authorList>
            <person name="Gan H.M."/>
        </authorList>
    </citation>
    <scope>NUCLEOTIDE SEQUENCE</scope>
    <source>
        <strain evidence="1">PBA</strain>
    </source>
</reference>
<gene>
    <name evidence="1" type="ORF">MW7_002865</name>
</gene>
<keyword evidence="1" id="KW-0067">ATP-binding</keyword>
<keyword evidence="1" id="KW-0378">Hydrolase</keyword>
<sequence>MTTTPNAWIAIDHGLGTDRRLAPYTLVLKGDRYLYQGIVENDWVLVLNPAGEIARAGRVLRVRSDLETTTLFFDRVSVIGAPVPVASVSLAPPSSGSIGRIQWEDFVAALSTALHQTVDGVPLIENQAYIRELLQLAVMDDLLGPAGGPHERIVDMSVRDRYLVGKLAPREDAQGGIEGLEGPLAEEDVEEPADPIVPGQHEPGAEFGTATGRVEPESDSSDEIDAASNQSLVPSSFGMTFCVDGDVQRIEIEARWGCYERVPNEEHELTRPNGQKAKVWQRIPCGGKLVLRLAEGVIPHQAPDANRPAVRIQGSIRAKNANGDRLVTLFLINAQEEPDTNRDTAWLFQPELIVRAEAEASTRAIFRRRPVLDADGMDAERESLEMIYRNRVEFAVGHGVAVHAETADDVTLATEVRTTVLPQYEVQVTETPGLDAADRPAMKQMVESGLLDMHRLATLSVDELVAALNVLTNDYAAWIAEQRGRIGKDVVGHDTSAAQALDRCKEIQARLQQGIDTLKNDENALAAFRFANKSMAIQRVRSQYALEVRRGRDVTVDQFDLPKNRSWRPFQLAFLLLSIPSLADPTHPDRVQPMEAHADLLWFPTGGGKTEAYLGVAAFTMAIRRLQGKLGGYDASRGLAVIMRYTLRLLTLQQFQRATALICAMEVLRREALAAGDSSLGHEPFTIGLWVGNKVTPGTTEDSHRAIEDIRNPGRHHAGATSPVQLTSCPWCGSDIAPGRDVEVDKHQGRTLVYCGDKKGRCDFSRGKSSKSSHPGIPVLTVDEEIYHRPPTMMIATVDKFAMMAWRGQVRTLFGRVHQECERHGLLWPGCECNTGHRATKGLPAAAVKPVAPIRPPDLIIQDEFHLISGPLGTMVGLYESAVDELCGWTLNGKTVKPKIVASTATVRKAKEQVNNVFMRRVSVFPPHGLDVEDNYFSVQRPIEERPGRRYLGVCSPGSSRPAMLIRVYTAFLTAAQALFDRFGEPADPYMTMVGYFNSLRELGGMRRLAEDDVQTRSYRVQMSMVERPALAQRSVSNIRELTSRVSSQDIPKYLDDLEVKFKARFDAATGKYVTKWNEGDTRAIDVVLATNMLSVGVDVNRLGLMAVNGQPKGTAEYIQATSRVGRSFPGLVCTVLTWARPRDLSHYETFEHYHATFYKHVEAQSVTPFSPRAMDRGLTGALLSLMRLENDAFSPNVGAGELDKSDKPEIVDAIDVLVKRAWNVSEAMTIKSLAERELKERADEWAQEVSVPGRTLAYEKRGAQAATMVGLLKSPGLHAWDNWTVPMSMREVEPGVRLIMNTGHISDDHEWKPRPAPKDED</sequence>
<comment type="caution">
    <text evidence="1">The sequence shown here is derived from an EMBL/GenBank/DDBJ whole genome shotgun (WGS) entry which is preliminary data.</text>
</comment>
<evidence type="ECO:0000313" key="1">
    <source>
        <dbReference type="EMBL" id="TMS59136.1"/>
    </source>
</evidence>
<accession>A0ACD3SSI7</accession>
<name>A0ACD3SSI7_9BURK</name>
<proteinExistence type="predicted"/>
<keyword evidence="1" id="KW-0347">Helicase</keyword>
<organism evidence="1 2">
    <name type="scientific">Imbroritus primus</name>
    <dbReference type="NCBI Taxonomy" id="3058603"/>
    <lineage>
        <taxon>Bacteria</taxon>
        <taxon>Pseudomonadati</taxon>
        <taxon>Pseudomonadota</taxon>
        <taxon>Betaproteobacteria</taxon>
        <taxon>Burkholderiales</taxon>
        <taxon>Burkholderiaceae</taxon>
        <taxon>Imbroritus</taxon>
    </lineage>
</organism>
<dbReference type="Proteomes" id="UP000004277">
    <property type="component" value="Unassembled WGS sequence"/>
</dbReference>
<keyword evidence="1" id="KW-0547">Nucleotide-binding</keyword>
<protein>
    <submittedName>
        <fullName evidence="1">Helicase</fullName>
    </submittedName>
</protein>
<dbReference type="EMBL" id="AKCV02000011">
    <property type="protein sequence ID" value="TMS59136.1"/>
    <property type="molecule type" value="Genomic_DNA"/>
</dbReference>
<keyword evidence="2" id="KW-1185">Reference proteome</keyword>
<evidence type="ECO:0000313" key="2">
    <source>
        <dbReference type="Proteomes" id="UP000004277"/>
    </source>
</evidence>